<feature type="compositionally biased region" description="Low complexity" evidence="1">
    <location>
        <begin position="832"/>
        <end position="849"/>
    </location>
</feature>
<dbReference type="OMA" id="AITHTIY"/>
<reference evidence="2 3" key="1">
    <citation type="journal article" date="2012" name="Genome Biol.">
        <title>Genome and low-iron response of an oceanic diatom adapted to chronic iron limitation.</title>
        <authorList>
            <person name="Lommer M."/>
            <person name="Specht M."/>
            <person name="Roy A.S."/>
            <person name="Kraemer L."/>
            <person name="Andreson R."/>
            <person name="Gutowska M.A."/>
            <person name="Wolf J."/>
            <person name="Bergner S.V."/>
            <person name="Schilhabel M.B."/>
            <person name="Klostermeier U.C."/>
            <person name="Beiko R.G."/>
            <person name="Rosenstiel P."/>
            <person name="Hippler M."/>
            <person name="Laroche J."/>
        </authorList>
    </citation>
    <scope>NUCLEOTIDE SEQUENCE [LARGE SCALE GENOMIC DNA]</scope>
    <source>
        <strain evidence="2 3">CCMP1005</strain>
    </source>
</reference>
<keyword evidence="3" id="KW-1185">Reference proteome</keyword>
<dbReference type="EMBL" id="AGNL01044968">
    <property type="protein sequence ID" value="EJK49277.1"/>
    <property type="molecule type" value="Genomic_DNA"/>
</dbReference>
<evidence type="ECO:0008006" key="4">
    <source>
        <dbReference type="Google" id="ProtNLM"/>
    </source>
</evidence>
<feature type="region of interest" description="Disordered" evidence="1">
    <location>
        <begin position="188"/>
        <end position="572"/>
    </location>
</feature>
<feature type="compositionally biased region" description="Polar residues" evidence="1">
    <location>
        <begin position="414"/>
        <end position="423"/>
    </location>
</feature>
<protein>
    <recommendedName>
        <fullName evidence="4">EF-hand domain-containing protein</fullName>
    </recommendedName>
</protein>
<gene>
    <name evidence="2" type="ORF">THAOC_31867</name>
</gene>
<sequence>MKRIKLASATVGIFQHAPVTQSRPDDVAEHIQQSRKQHSGNMFESISDGYDRTYDRGNPSETCFDTLYESDANGDGVLQNYEYTTFIADLSDGDYGETDYVDLPFALKVNFAYLSCLCRQDPVNGGENCCIGPESGIWLPPEQMAQLVDNGSGTLVSSDDSGLDLKDLVYLNEICSYTQGAIDYVREEDGLTRSPTGRPTDRPTDRSTLSPVSTESPSGSPTKSPTLSPSTSPPTATPSDEVSQFIRSCSRVPNKSNVTLSQPTRSPTTGPTSSPVTEEPTSAEPTSSSPTGSPSGGPSAAPVTYAPVSESPSASPVESPTAEPASSSPTDSPSGGPSAAPVTDAPVSESPSASPAESPTASPIGRPVEPTRSPSRQPSIVSDAPTVQSGPTKEPVGAAGEPTKQPVAIEEPTISPSTTQGDPTSRPVVTDGPTMQPVIADVPTKQPVKVIASPSQSPMAEGDPTKQPLITSEPTKQPVSADLPTKQPAIEGASPSRSPLAEGDPTSQPVIAVEPTENPSTRPNSDGVVIPPVPTPPTEPTPSSGSTPSPNKVNNPGSVVAPPGPDDAEDSISAGGMAAIVIASVLGVYGGVYIWARKRRRLSTDDPSLRDVDDKELRDLEAGPDSLPPGDGPAPAIPPPLPLQEAADRKGEPAIDSSGHPPSEGTDSKGAAVSSLSGSSRNDSPTSTSPDYPGESLEEIERHAPYIAGVPNSPRSPATSEGKSSADDSSSAGASGWSSSAGLSSLHTASFDAGAEDGLLFPSFGATPDSNTAAAVAAGGMAAVGVAALASQTSNTSQNRDAQPVVKQAGSLSENSSMDSADIARNPVTMYSGSPPSRTSPTNSSAANADQKVVTRDDLNAAIEAGDWAVVGATAALLADSKYTSDHSMSSSYEGAGGSAAQSFAESSDSSSINRAAELDKMVEAGDWEGVVLTAAQFEGSRSSLDDSMSTRTDKTDDSQSKLRKAELREEVEQLVRKVVPDEIGNVDEMMLQFQGREDELVETLRTMQERSIAQRARAAVQKSAKLEAKAKAQASQGTSGSGVASRESSGTFSSQGDDPSHYGESTNSHSSSVSDLGMSEDYSSRKTNQSSLAMAIERGDWRAVGEAAALMGDGSITNEGSITSSSSFLSAADTATTKDDRAAHLDSLIAKGDWAGVVQAAGLFQAKDDSTSHRTPEENEALREAEMWQAIADQSKQESQEVSGAAEAAEWAISRSLEQTSKSPGEFDEGSV</sequence>
<feature type="compositionally biased region" description="Basic and acidic residues" evidence="1">
    <location>
        <begin position="602"/>
        <end position="621"/>
    </location>
</feature>
<feature type="compositionally biased region" description="Pro residues" evidence="1">
    <location>
        <begin position="531"/>
        <end position="540"/>
    </location>
</feature>
<feature type="compositionally biased region" description="Polar residues" evidence="1">
    <location>
        <begin position="810"/>
        <end position="819"/>
    </location>
</feature>
<feature type="compositionally biased region" description="Polar residues" evidence="1">
    <location>
        <begin position="1034"/>
        <end position="1075"/>
    </location>
</feature>
<evidence type="ECO:0000256" key="1">
    <source>
        <dbReference type="SAM" id="MobiDB-lite"/>
    </source>
</evidence>
<dbReference type="eggNOG" id="ENOG502T6T2">
    <property type="taxonomic scope" value="Eukaryota"/>
</dbReference>
<feature type="compositionally biased region" description="Polar residues" evidence="1">
    <location>
        <begin position="468"/>
        <end position="478"/>
    </location>
</feature>
<feature type="compositionally biased region" description="Polar residues" evidence="1">
    <location>
        <begin position="372"/>
        <end position="391"/>
    </location>
</feature>
<feature type="compositionally biased region" description="Pro residues" evidence="1">
    <location>
        <begin position="626"/>
        <end position="642"/>
    </location>
</feature>
<feature type="compositionally biased region" description="Polar residues" evidence="1">
    <location>
        <begin position="674"/>
        <end position="690"/>
    </location>
</feature>
<dbReference type="OrthoDB" id="46094at2759"/>
<name>K0RRL2_THAOC</name>
<organism evidence="2 3">
    <name type="scientific">Thalassiosira oceanica</name>
    <name type="common">Marine diatom</name>
    <dbReference type="NCBI Taxonomy" id="159749"/>
    <lineage>
        <taxon>Eukaryota</taxon>
        <taxon>Sar</taxon>
        <taxon>Stramenopiles</taxon>
        <taxon>Ochrophyta</taxon>
        <taxon>Bacillariophyta</taxon>
        <taxon>Coscinodiscophyceae</taxon>
        <taxon>Thalassiosirophycidae</taxon>
        <taxon>Thalassiosirales</taxon>
        <taxon>Thalassiosiraceae</taxon>
        <taxon>Thalassiosira</taxon>
    </lineage>
</organism>
<feature type="compositionally biased region" description="Basic and acidic residues" evidence="1">
    <location>
        <begin position="952"/>
        <end position="964"/>
    </location>
</feature>
<comment type="caution">
    <text evidence="2">The sequence shown here is derived from an EMBL/GenBank/DDBJ whole genome shotgun (WGS) entry which is preliminary data.</text>
</comment>
<dbReference type="Proteomes" id="UP000266841">
    <property type="component" value="Unassembled WGS sequence"/>
</dbReference>
<feature type="compositionally biased region" description="Low complexity" evidence="1">
    <location>
        <begin position="213"/>
        <end position="230"/>
    </location>
</feature>
<feature type="region of interest" description="Disordered" evidence="1">
    <location>
        <begin position="597"/>
        <end position="744"/>
    </location>
</feature>
<proteinExistence type="predicted"/>
<feature type="region of interest" description="Disordered" evidence="1">
    <location>
        <begin position="1031"/>
        <end position="1086"/>
    </location>
</feature>
<feature type="region of interest" description="Disordered" evidence="1">
    <location>
        <begin position="1193"/>
        <end position="1233"/>
    </location>
</feature>
<accession>K0RRL2</accession>
<feature type="compositionally biased region" description="Low complexity" evidence="1">
    <location>
        <begin position="720"/>
        <end position="744"/>
    </location>
</feature>
<dbReference type="AlphaFoldDB" id="K0RRL2"/>
<feature type="compositionally biased region" description="Low complexity" evidence="1">
    <location>
        <begin position="541"/>
        <end position="550"/>
    </location>
</feature>
<feature type="region of interest" description="Disordered" evidence="1">
    <location>
        <begin position="793"/>
        <end position="850"/>
    </location>
</feature>
<feature type="region of interest" description="Disordered" evidence="1">
    <location>
        <begin position="942"/>
        <end position="964"/>
    </location>
</feature>
<feature type="compositionally biased region" description="Polar residues" evidence="1">
    <location>
        <begin position="942"/>
        <end position="951"/>
    </location>
</feature>
<feature type="compositionally biased region" description="Polar residues" evidence="1">
    <location>
        <begin position="240"/>
        <end position="262"/>
    </location>
</feature>
<evidence type="ECO:0000313" key="2">
    <source>
        <dbReference type="EMBL" id="EJK49277.1"/>
    </source>
</evidence>
<feature type="compositionally biased region" description="Low complexity" evidence="1">
    <location>
        <begin position="263"/>
        <end position="363"/>
    </location>
</feature>
<dbReference type="PROSITE" id="PS00018">
    <property type="entry name" value="EF_HAND_1"/>
    <property type="match status" value="1"/>
</dbReference>
<evidence type="ECO:0000313" key="3">
    <source>
        <dbReference type="Proteomes" id="UP000266841"/>
    </source>
</evidence>
<dbReference type="InterPro" id="IPR018247">
    <property type="entry name" value="EF_Hand_1_Ca_BS"/>
</dbReference>